<evidence type="ECO:0000313" key="2">
    <source>
        <dbReference type="Proteomes" id="UP000663903"/>
    </source>
</evidence>
<gene>
    <name evidence="1" type="ORF">J1M35_00675</name>
</gene>
<proteinExistence type="predicted"/>
<dbReference type="KEGG" id="otd:J1M35_00675"/>
<evidence type="ECO:0000313" key="1">
    <source>
        <dbReference type="EMBL" id="QTD45476.1"/>
    </source>
</evidence>
<dbReference type="Proteomes" id="UP000663903">
    <property type="component" value="Chromosome"/>
</dbReference>
<reference evidence="1" key="1">
    <citation type="submission" date="2021-03" db="EMBL/GenBank/DDBJ databases">
        <title>Ottowia sp. 27C isolated from the cloaca of a Giant Asian pond turtle (Heosemys grandis).</title>
        <authorList>
            <person name="Spergser J."/>
            <person name="Busse H.-J."/>
        </authorList>
    </citation>
    <scope>NUCLEOTIDE SEQUENCE</scope>
    <source>
        <strain evidence="1">27C</strain>
    </source>
</reference>
<dbReference type="EMBL" id="CP071796">
    <property type="protein sequence ID" value="QTD45476.1"/>
    <property type="molecule type" value="Genomic_DNA"/>
</dbReference>
<keyword evidence="2" id="KW-1185">Reference proteome</keyword>
<name>A0A975CI25_9BURK</name>
<protein>
    <submittedName>
        <fullName evidence="1">Uncharacterized protein</fullName>
    </submittedName>
</protein>
<accession>A0A975CI25</accession>
<dbReference type="RefSeq" id="WP_208009224.1">
    <property type="nucleotide sequence ID" value="NZ_CP071796.1"/>
</dbReference>
<dbReference type="AlphaFoldDB" id="A0A975CI25"/>
<sequence>MGEVIRLAPPPSRHGQRMTMTVKFALEAAMKRARKAHALCEAGVKRA</sequence>
<organism evidence="1 2">
    <name type="scientific">Ottowia testudinis</name>
    <dbReference type="NCBI Taxonomy" id="2816950"/>
    <lineage>
        <taxon>Bacteria</taxon>
        <taxon>Pseudomonadati</taxon>
        <taxon>Pseudomonadota</taxon>
        <taxon>Betaproteobacteria</taxon>
        <taxon>Burkholderiales</taxon>
        <taxon>Comamonadaceae</taxon>
        <taxon>Ottowia</taxon>
    </lineage>
</organism>